<gene>
    <name evidence="1" type="ORF">Q765_04110</name>
</gene>
<comment type="caution">
    <text evidence="1">The sequence shown here is derived from an EMBL/GenBank/DDBJ whole genome shotgun (WGS) entry which is preliminary data.</text>
</comment>
<dbReference type="EMBL" id="JRLX01000002">
    <property type="protein sequence ID" value="KGO88227.1"/>
    <property type="molecule type" value="Genomic_DNA"/>
</dbReference>
<sequence length="187" mass="21466">MKKRVLFLAVICLLFSCKDREGNQPNLYKTTWQSTVVSYNFPQFYLDGFIINSRAESYYVFKIKSFNKGEIAINDFKKIVAKYNDKFIPVAISTIRQDEDGYALSSSLSDSLFIKAVINEGFTIKSDVKSFEDKIFKSCDSVAKGLDFIMIMKNGDSLSIAKSKDFRIKMIRKYSEQEVGKELKKVD</sequence>
<evidence type="ECO:0000313" key="1">
    <source>
        <dbReference type="EMBL" id="KGO88227.1"/>
    </source>
</evidence>
<reference evidence="1 2" key="1">
    <citation type="submission" date="2013-09" db="EMBL/GenBank/DDBJ databases">
        <authorList>
            <person name="Zeng Z."/>
            <person name="Chen C."/>
        </authorList>
    </citation>
    <scope>NUCLEOTIDE SEQUENCE [LARGE SCALE GENOMIC DNA]</scope>
    <source>
        <strain evidence="1 2">WB 3.3-2</strain>
    </source>
</reference>
<dbReference type="RefSeq" id="WP_020212091.1">
    <property type="nucleotide sequence ID" value="NZ_JRLX01000002.1"/>
</dbReference>
<evidence type="ECO:0008006" key="3">
    <source>
        <dbReference type="Google" id="ProtNLM"/>
    </source>
</evidence>
<dbReference type="AlphaFoldDB" id="A0A0A2M6F7"/>
<protein>
    <recommendedName>
        <fullName evidence="3">Lipoprotein</fullName>
    </recommendedName>
</protein>
<dbReference type="STRING" id="1121895.GCA_000378485_00966"/>
<organism evidence="1 2">
    <name type="scientific">Flavobacterium rivuli WB 3.3-2 = DSM 21788</name>
    <dbReference type="NCBI Taxonomy" id="1121895"/>
    <lineage>
        <taxon>Bacteria</taxon>
        <taxon>Pseudomonadati</taxon>
        <taxon>Bacteroidota</taxon>
        <taxon>Flavobacteriia</taxon>
        <taxon>Flavobacteriales</taxon>
        <taxon>Flavobacteriaceae</taxon>
        <taxon>Flavobacterium</taxon>
    </lineage>
</organism>
<dbReference type="PROSITE" id="PS51257">
    <property type="entry name" value="PROKAR_LIPOPROTEIN"/>
    <property type="match status" value="1"/>
</dbReference>
<name>A0A0A2M6F7_9FLAO</name>
<accession>A0A0A2M6F7</accession>
<proteinExistence type="predicted"/>
<keyword evidence="2" id="KW-1185">Reference proteome</keyword>
<evidence type="ECO:0000313" key="2">
    <source>
        <dbReference type="Proteomes" id="UP000030152"/>
    </source>
</evidence>
<dbReference type="Proteomes" id="UP000030152">
    <property type="component" value="Unassembled WGS sequence"/>
</dbReference>